<reference evidence="2" key="1">
    <citation type="journal article" date="2014" name="Int. J. Syst. Evol. Microbiol.">
        <title>Complete genome sequence of Corynebacterium casei LMG S-19264T (=DSM 44701T), isolated from a smear-ripened cheese.</title>
        <authorList>
            <consortium name="US DOE Joint Genome Institute (JGI-PGF)"/>
            <person name="Walter F."/>
            <person name="Albersmeier A."/>
            <person name="Kalinowski J."/>
            <person name="Ruckert C."/>
        </authorList>
    </citation>
    <scope>NUCLEOTIDE SEQUENCE</scope>
    <source>
        <strain evidence="2">VKM Ac-1447</strain>
    </source>
</reference>
<name>A0A9W6HJG2_9MICO</name>
<dbReference type="EMBL" id="BSEO01000014">
    <property type="protein sequence ID" value="GLJ80933.1"/>
    <property type="molecule type" value="Genomic_DNA"/>
</dbReference>
<dbReference type="Proteomes" id="UP001142317">
    <property type="component" value="Unassembled WGS sequence"/>
</dbReference>
<sequence length="114" mass="12809">MVDVVLQSPVRPPRQPGRFRSDRAQLHVRGHAPHTVDVRNPQRRPADLSQGSHQCDIPGVSSIQRLSERPERTGMRTQPHTVTATHRCHMSMIPSATDIRTAIERVRAQLGTAR</sequence>
<feature type="region of interest" description="Disordered" evidence="1">
    <location>
        <begin position="1"/>
        <end position="96"/>
    </location>
</feature>
<evidence type="ECO:0000313" key="3">
    <source>
        <dbReference type="Proteomes" id="UP001142317"/>
    </source>
</evidence>
<reference evidence="2" key="2">
    <citation type="submission" date="2023-01" db="EMBL/GenBank/DDBJ databases">
        <authorList>
            <person name="Sun Q."/>
            <person name="Evtushenko L."/>
        </authorList>
    </citation>
    <scope>NUCLEOTIDE SEQUENCE</scope>
    <source>
        <strain evidence="2">VKM Ac-1447</strain>
    </source>
</reference>
<dbReference type="AlphaFoldDB" id="A0A9W6HJG2"/>
<gene>
    <name evidence="2" type="ORF">GCM10017586_26160</name>
</gene>
<accession>A0A9W6HJG2</accession>
<protein>
    <submittedName>
        <fullName evidence="2">Uncharacterized protein</fullName>
    </submittedName>
</protein>
<feature type="compositionally biased region" description="Polar residues" evidence="1">
    <location>
        <begin position="75"/>
        <end position="84"/>
    </location>
</feature>
<organism evidence="2 3">
    <name type="scientific">Microbacterium imperiale</name>
    <dbReference type="NCBI Taxonomy" id="33884"/>
    <lineage>
        <taxon>Bacteria</taxon>
        <taxon>Bacillati</taxon>
        <taxon>Actinomycetota</taxon>
        <taxon>Actinomycetes</taxon>
        <taxon>Micrococcales</taxon>
        <taxon>Microbacteriaceae</taxon>
        <taxon>Microbacterium</taxon>
    </lineage>
</organism>
<keyword evidence="3" id="KW-1185">Reference proteome</keyword>
<evidence type="ECO:0000313" key="2">
    <source>
        <dbReference type="EMBL" id="GLJ80933.1"/>
    </source>
</evidence>
<comment type="caution">
    <text evidence="2">The sequence shown here is derived from an EMBL/GenBank/DDBJ whole genome shotgun (WGS) entry which is preliminary data.</text>
</comment>
<proteinExistence type="predicted"/>
<evidence type="ECO:0000256" key="1">
    <source>
        <dbReference type="SAM" id="MobiDB-lite"/>
    </source>
</evidence>